<evidence type="ECO:0000313" key="2">
    <source>
        <dbReference type="Proteomes" id="UP000322000"/>
    </source>
</evidence>
<dbReference type="InParanoid" id="A0A7E5WB94"/>
<proteinExistence type="predicted"/>
<dbReference type="Proteomes" id="UP000322000">
    <property type="component" value="Chromosome 15"/>
</dbReference>
<feature type="chain" id="PRO_5028831063" evidence="1">
    <location>
        <begin position="19"/>
        <end position="122"/>
    </location>
</feature>
<name>A0A7E5WB94_TRINI</name>
<dbReference type="AlphaFoldDB" id="A0A7E5WB94"/>
<sequence>MQKLIVVLLAACLCMVLCKPLDTENDKKPDEVQHHSLWKRFVNPMFAFGGASGSGVNRIRTKRGTEAECERLALCKLHARSQHSFLAAFQLYFVNKENARLWDHQPRSMADCQERYGDCYDE</sequence>
<keyword evidence="1" id="KW-0732">Signal</keyword>
<dbReference type="RefSeq" id="XP_026737702.1">
    <property type="nucleotide sequence ID" value="XM_026881901.1"/>
</dbReference>
<dbReference type="KEGG" id="tnl:113500952"/>
<feature type="signal peptide" evidence="1">
    <location>
        <begin position="1"/>
        <end position="18"/>
    </location>
</feature>
<protein>
    <submittedName>
        <fullName evidence="3">Uncharacterized protein LOC113500952 isoform X1</fullName>
    </submittedName>
</protein>
<reference evidence="3" key="1">
    <citation type="submission" date="2025-08" db="UniProtKB">
        <authorList>
            <consortium name="RefSeq"/>
        </authorList>
    </citation>
    <scope>IDENTIFICATION</scope>
</reference>
<dbReference type="GeneID" id="113500952"/>
<dbReference type="OrthoDB" id="7272008at2759"/>
<organism evidence="2 3">
    <name type="scientific">Trichoplusia ni</name>
    <name type="common">Cabbage looper</name>
    <dbReference type="NCBI Taxonomy" id="7111"/>
    <lineage>
        <taxon>Eukaryota</taxon>
        <taxon>Metazoa</taxon>
        <taxon>Ecdysozoa</taxon>
        <taxon>Arthropoda</taxon>
        <taxon>Hexapoda</taxon>
        <taxon>Insecta</taxon>
        <taxon>Pterygota</taxon>
        <taxon>Neoptera</taxon>
        <taxon>Endopterygota</taxon>
        <taxon>Lepidoptera</taxon>
        <taxon>Glossata</taxon>
        <taxon>Ditrysia</taxon>
        <taxon>Noctuoidea</taxon>
        <taxon>Noctuidae</taxon>
        <taxon>Plusiinae</taxon>
        <taxon>Trichoplusia</taxon>
    </lineage>
</organism>
<accession>A0A7E5WB94</accession>
<evidence type="ECO:0000313" key="3">
    <source>
        <dbReference type="RefSeq" id="XP_026737702.1"/>
    </source>
</evidence>
<keyword evidence="2" id="KW-1185">Reference proteome</keyword>
<gene>
    <name evidence="3" type="primary">LOC113500952</name>
</gene>
<evidence type="ECO:0000256" key="1">
    <source>
        <dbReference type="SAM" id="SignalP"/>
    </source>
</evidence>